<accession>A0ABV8G2N1</accession>
<evidence type="ECO:0000313" key="2">
    <source>
        <dbReference type="Proteomes" id="UP001595851"/>
    </source>
</evidence>
<dbReference type="Proteomes" id="UP001595851">
    <property type="component" value="Unassembled WGS sequence"/>
</dbReference>
<sequence>MTDLGDRAEFHMLVYIPEDLTAMADRLMHLSYATDAAADTGAVVEHLRSAIDKAARLADVWRAVERTDHGDGLGEVEIHEALAPYRGDTPQQETAFTYRARLALYFAPRSFTAEYSTCIRTEHHAIIHALARSR</sequence>
<gene>
    <name evidence="1" type="ORF">ACFOY2_05305</name>
</gene>
<dbReference type="RefSeq" id="WP_379526767.1">
    <property type="nucleotide sequence ID" value="NZ_JBHSBI010000002.1"/>
</dbReference>
<keyword evidence="2" id="KW-1185">Reference proteome</keyword>
<proteinExistence type="predicted"/>
<name>A0ABV8G2N1_9ACTN</name>
<dbReference type="EMBL" id="JBHSBI010000002">
    <property type="protein sequence ID" value="MFC4006627.1"/>
    <property type="molecule type" value="Genomic_DNA"/>
</dbReference>
<protein>
    <submittedName>
        <fullName evidence="1">Uncharacterized protein</fullName>
    </submittedName>
</protein>
<reference evidence="2" key="1">
    <citation type="journal article" date="2019" name="Int. J. Syst. Evol. Microbiol.">
        <title>The Global Catalogue of Microorganisms (GCM) 10K type strain sequencing project: providing services to taxonomists for standard genome sequencing and annotation.</title>
        <authorList>
            <consortium name="The Broad Institute Genomics Platform"/>
            <consortium name="The Broad Institute Genome Sequencing Center for Infectious Disease"/>
            <person name="Wu L."/>
            <person name="Ma J."/>
        </authorList>
    </citation>
    <scope>NUCLEOTIDE SEQUENCE [LARGE SCALE GENOMIC DNA]</scope>
    <source>
        <strain evidence="2">TBRC 1276</strain>
    </source>
</reference>
<comment type="caution">
    <text evidence="1">The sequence shown here is derived from an EMBL/GenBank/DDBJ whole genome shotgun (WGS) entry which is preliminary data.</text>
</comment>
<evidence type="ECO:0000313" key="1">
    <source>
        <dbReference type="EMBL" id="MFC4006627.1"/>
    </source>
</evidence>
<organism evidence="1 2">
    <name type="scientific">Nonomuraea purpurea</name>
    <dbReference type="NCBI Taxonomy" id="1849276"/>
    <lineage>
        <taxon>Bacteria</taxon>
        <taxon>Bacillati</taxon>
        <taxon>Actinomycetota</taxon>
        <taxon>Actinomycetes</taxon>
        <taxon>Streptosporangiales</taxon>
        <taxon>Streptosporangiaceae</taxon>
        <taxon>Nonomuraea</taxon>
    </lineage>
</organism>